<comment type="caution">
    <text evidence="3">The sequence shown here is derived from an EMBL/GenBank/DDBJ whole genome shotgun (WGS) entry which is preliminary data.</text>
</comment>
<dbReference type="Gene3D" id="2.40.50.120">
    <property type="match status" value="1"/>
</dbReference>
<reference evidence="4" key="1">
    <citation type="journal article" date="2015" name="Nat. Genet.">
        <title>The genome and transcriptome of the zoonotic hookworm Ancylostoma ceylanicum identify infection-specific gene families.</title>
        <authorList>
            <person name="Schwarz E.M."/>
            <person name="Hu Y."/>
            <person name="Antoshechkin I."/>
            <person name="Miller M.M."/>
            <person name="Sternberg P.W."/>
            <person name="Aroian R.V."/>
        </authorList>
    </citation>
    <scope>NUCLEOTIDE SEQUENCE</scope>
    <source>
        <strain evidence="4">HY135</strain>
    </source>
</reference>
<dbReference type="SUPFAM" id="SSF50242">
    <property type="entry name" value="TIMP-like"/>
    <property type="match status" value="1"/>
</dbReference>
<proteinExistence type="predicted"/>
<comment type="subcellular location">
    <subcellularLocation>
        <location evidence="1">Secreted</location>
    </subcellularLocation>
</comment>
<dbReference type="InterPro" id="IPR001820">
    <property type="entry name" value="TIMP"/>
</dbReference>
<dbReference type="GO" id="GO:0005576">
    <property type="term" value="C:extracellular region"/>
    <property type="evidence" value="ECO:0007669"/>
    <property type="project" value="UniProtKB-SubCell"/>
</dbReference>
<gene>
    <name evidence="3" type="primary">Acey_s0846.g2653</name>
    <name evidence="3" type="ORF">Y032_0846g2653</name>
</gene>
<dbReference type="OrthoDB" id="5792739at2759"/>
<evidence type="ECO:0008006" key="5">
    <source>
        <dbReference type="Google" id="ProtNLM"/>
    </source>
</evidence>
<protein>
    <recommendedName>
        <fullName evidence="5">NTR domain-containing protein</fullName>
    </recommendedName>
</protein>
<sequence>MQKSITRGNSTKPVILKAKKSLRFNFFSNRAVWEVNVTRSGASGNKWEDHWLYWVQYIRRIKDYAFWSYNPEVFVVRRREYKKSNCNVSLQNGKHYIKPSKIKTLSSKIVTASNSAACGVWLEIGEEYLIGGSVDEKGVLHSYLCGTNQNWNDVSAKDKAALKAYQC</sequence>
<accession>A0A016WCZ2</accession>
<dbReference type="Pfam" id="PF00965">
    <property type="entry name" value="TIMP"/>
    <property type="match status" value="1"/>
</dbReference>
<dbReference type="GO" id="GO:0008191">
    <property type="term" value="F:metalloendopeptidase inhibitor activity"/>
    <property type="evidence" value="ECO:0007669"/>
    <property type="project" value="InterPro"/>
</dbReference>
<evidence type="ECO:0000313" key="4">
    <source>
        <dbReference type="Proteomes" id="UP000024635"/>
    </source>
</evidence>
<evidence type="ECO:0000313" key="3">
    <source>
        <dbReference type="EMBL" id="EYC36883.1"/>
    </source>
</evidence>
<keyword evidence="4" id="KW-1185">Reference proteome</keyword>
<dbReference type="InterPro" id="IPR008993">
    <property type="entry name" value="TIMP-like_OB-fold"/>
</dbReference>
<keyword evidence="2" id="KW-0964">Secreted</keyword>
<dbReference type="AlphaFoldDB" id="A0A016WCZ2"/>
<dbReference type="Proteomes" id="UP000024635">
    <property type="component" value="Unassembled WGS sequence"/>
</dbReference>
<name>A0A016WCZ2_9BILA</name>
<dbReference type="STRING" id="53326.A0A016WCZ2"/>
<evidence type="ECO:0000256" key="2">
    <source>
        <dbReference type="ARBA" id="ARBA00022525"/>
    </source>
</evidence>
<organism evidence="3 4">
    <name type="scientific">Ancylostoma ceylanicum</name>
    <dbReference type="NCBI Taxonomy" id="53326"/>
    <lineage>
        <taxon>Eukaryota</taxon>
        <taxon>Metazoa</taxon>
        <taxon>Ecdysozoa</taxon>
        <taxon>Nematoda</taxon>
        <taxon>Chromadorea</taxon>
        <taxon>Rhabditida</taxon>
        <taxon>Rhabditina</taxon>
        <taxon>Rhabditomorpha</taxon>
        <taxon>Strongyloidea</taxon>
        <taxon>Ancylostomatidae</taxon>
        <taxon>Ancylostomatinae</taxon>
        <taxon>Ancylostoma</taxon>
    </lineage>
</organism>
<evidence type="ECO:0000256" key="1">
    <source>
        <dbReference type="ARBA" id="ARBA00004613"/>
    </source>
</evidence>
<dbReference type="EMBL" id="JARK01000446">
    <property type="protein sequence ID" value="EYC36883.1"/>
    <property type="molecule type" value="Genomic_DNA"/>
</dbReference>